<evidence type="ECO:0000313" key="1">
    <source>
        <dbReference type="EMBL" id="MBP2294765.1"/>
    </source>
</evidence>
<name>A0ABS4SQD1_9PROT</name>
<protein>
    <submittedName>
        <fullName evidence="1">Uncharacterized protein</fullName>
    </submittedName>
</protein>
<dbReference type="RefSeq" id="WP_209769047.1">
    <property type="nucleotide sequence ID" value="NZ_JAGINP010000017.1"/>
</dbReference>
<dbReference type="SUPFAM" id="SSF56784">
    <property type="entry name" value="HAD-like"/>
    <property type="match status" value="1"/>
</dbReference>
<comment type="caution">
    <text evidence="1">The sequence shown here is derived from an EMBL/GenBank/DDBJ whole genome shotgun (WGS) entry which is preliminary data.</text>
</comment>
<gene>
    <name evidence="1" type="ORF">J2851_004555</name>
</gene>
<evidence type="ECO:0000313" key="2">
    <source>
        <dbReference type="Proteomes" id="UP000781958"/>
    </source>
</evidence>
<reference evidence="1 2" key="1">
    <citation type="submission" date="2021-03" db="EMBL/GenBank/DDBJ databases">
        <title>Genomic Encyclopedia of Type Strains, Phase III (KMG-III): the genomes of soil and plant-associated and newly described type strains.</title>
        <authorList>
            <person name="Whitman W."/>
        </authorList>
    </citation>
    <scope>NUCLEOTIDE SEQUENCE [LARGE SCALE GENOMIC DNA]</scope>
    <source>
        <strain evidence="1 2">IMMIB AFH-6</strain>
    </source>
</reference>
<organism evidence="1 2">
    <name type="scientific">Azospirillum rugosum</name>
    <dbReference type="NCBI Taxonomy" id="416170"/>
    <lineage>
        <taxon>Bacteria</taxon>
        <taxon>Pseudomonadati</taxon>
        <taxon>Pseudomonadota</taxon>
        <taxon>Alphaproteobacteria</taxon>
        <taxon>Rhodospirillales</taxon>
        <taxon>Azospirillaceae</taxon>
        <taxon>Azospirillum</taxon>
    </lineage>
</organism>
<dbReference type="EMBL" id="JAGINP010000017">
    <property type="protein sequence ID" value="MBP2294765.1"/>
    <property type="molecule type" value="Genomic_DNA"/>
</dbReference>
<keyword evidence="2" id="KW-1185">Reference proteome</keyword>
<dbReference type="Proteomes" id="UP000781958">
    <property type="component" value="Unassembled WGS sequence"/>
</dbReference>
<sequence length="155" mass="17551">MAKLDLFLDLDGVLADFDRGVKAVTGKRPEELPMKVMWRELSRHPDFFGTLEFMHDAQELWRFCEPFEPVILTGLPLGSWAPEQKRRWVAHMLGPHVRVITCMAKDKFKHGGPGKVLVDDREKAREPWLAAGGLFVLHSSAKSSIAELKRLGFTG</sequence>
<dbReference type="Gene3D" id="3.40.50.1000">
    <property type="entry name" value="HAD superfamily/HAD-like"/>
    <property type="match status" value="1"/>
</dbReference>
<accession>A0ABS4SQD1</accession>
<dbReference type="InterPro" id="IPR023214">
    <property type="entry name" value="HAD_sf"/>
</dbReference>
<dbReference type="InterPro" id="IPR036412">
    <property type="entry name" value="HAD-like_sf"/>
</dbReference>
<proteinExistence type="predicted"/>